<dbReference type="PANTHER" id="PTHR20963:SF8">
    <property type="entry name" value="MULTIPLE INOSITOL POLYPHOSPHATE PHOSPHATASE 1"/>
    <property type="match status" value="1"/>
</dbReference>
<evidence type="ECO:0000256" key="7">
    <source>
        <dbReference type="ARBA" id="ARBA00022729"/>
    </source>
</evidence>
<comment type="similarity">
    <text evidence="2">Belongs to the histidine acid phosphatase family. MINPP1 subfamily.</text>
</comment>
<dbReference type="PANTHER" id="PTHR20963">
    <property type="entry name" value="MULTIPLE INOSITOL POLYPHOSPHATE PHOSPHATASE-RELATED"/>
    <property type="match status" value="1"/>
</dbReference>
<evidence type="ECO:0000256" key="10">
    <source>
        <dbReference type="ARBA" id="ARBA00023180"/>
    </source>
</evidence>
<keyword evidence="9" id="KW-0472">Membrane</keyword>
<evidence type="ECO:0000256" key="4">
    <source>
        <dbReference type="ARBA" id="ARBA00013040"/>
    </source>
</evidence>
<keyword evidence="19" id="KW-1185">Reference proteome</keyword>
<dbReference type="InterPro" id="IPR029033">
    <property type="entry name" value="His_PPase_superfam"/>
</dbReference>
<organism evidence="18 19">
    <name type="scientific">Pseudolycoriella hygida</name>
    <dbReference type="NCBI Taxonomy" id="35572"/>
    <lineage>
        <taxon>Eukaryota</taxon>
        <taxon>Metazoa</taxon>
        <taxon>Ecdysozoa</taxon>
        <taxon>Arthropoda</taxon>
        <taxon>Hexapoda</taxon>
        <taxon>Insecta</taxon>
        <taxon>Pterygota</taxon>
        <taxon>Neoptera</taxon>
        <taxon>Endopterygota</taxon>
        <taxon>Diptera</taxon>
        <taxon>Nematocera</taxon>
        <taxon>Sciaroidea</taxon>
        <taxon>Sciaridae</taxon>
        <taxon>Pseudolycoriella</taxon>
    </lineage>
</organism>
<evidence type="ECO:0000256" key="5">
    <source>
        <dbReference type="ARBA" id="ARBA00018097"/>
    </source>
</evidence>
<comment type="caution">
    <text evidence="18">The sequence shown here is derived from an EMBL/GenBank/DDBJ whole genome shotgun (WGS) entry which is preliminary data.</text>
</comment>
<comment type="catalytic activity">
    <reaction evidence="14">
        <text>1D-myo-inositol hexakisphosphate + H2O = 1D-myo-inositol 1,2,4,5,6-pentakisphosphate + phosphate</text>
        <dbReference type="Rhea" id="RHEA:16989"/>
        <dbReference type="ChEBI" id="CHEBI:15377"/>
        <dbReference type="ChEBI" id="CHEBI:43474"/>
        <dbReference type="ChEBI" id="CHEBI:57798"/>
        <dbReference type="ChEBI" id="CHEBI:58130"/>
        <dbReference type="EC" id="3.1.3.62"/>
    </reaction>
    <physiologicalReaction direction="left-to-right" evidence="14">
        <dbReference type="Rhea" id="RHEA:16990"/>
    </physiologicalReaction>
</comment>
<comment type="catalytic activity">
    <reaction evidence="12">
        <text>1D-myo-inositol 1,2,5,6-tetrakisphosphate + H2O = 1D-myo-inositol 1,2,6-trisphosphate + phosphate</text>
        <dbReference type="Rhea" id="RHEA:77119"/>
        <dbReference type="ChEBI" id="CHEBI:15377"/>
        <dbReference type="ChEBI" id="CHEBI:43474"/>
        <dbReference type="ChEBI" id="CHEBI:195535"/>
        <dbReference type="ChEBI" id="CHEBI:195537"/>
        <dbReference type="EC" id="3.1.3.62"/>
    </reaction>
    <physiologicalReaction direction="left-to-right" evidence="12">
        <dbReference type="Rhea" id="RHEA:77120"/>
    </physiologicalReaction>
</comment>
<dbReference type="InterPro" id="IPR000560">
    <property type="entry name" value="His_Pase_clade-2"/>
</dbReference>
<dbReference type="SUPFAM" id="SSF53254">
    <property type="entry name" value="Phosphoglycerate mutase-like"/>
    <property type="match status" value="1"/>
</dbReference>
<feature type="chain" id="PRO_5040394134" description="Multiple inositol polyphosphate phosphatase 1" evidence="17">
    <location>
        <begin position="22"/>
        <end position="455"/>
    </location>
</feature>
<dbReference type="GO" id="GO:0003993">
    <property type="term" value="F:acid phosphatase activity"/>
    <property type="evidence" value="ECO:0007669"/>
    <property type="project" value="TreeGrafter"/>
</dbReference>
<name>A0A9Q0N6S9_9DIPT</name>
<keyword evidence="10" id="KW-0325">Glycoprotein</keyword>
<gene>
    <name evidence="18" type="primary">Mipp1_5</name>
    <name evidence="18" type="ORF">Bhyg_09567</name>
</gene>
<evidence type="ECO:0000256" key="14">
    <source>
        <dbReference type="ARBA" id="ARBA00043691"/>
    </source>
</evidence>
<proteinExistence type="inferred from homology"/>
<dbReference type="EC" id="3.1.3.80" evidence="3"/>
<feature type="disulfide bond" evidence="16">
    <location>
        <begin position="270"/>
        <end position="285"/>
    </location>
</feature>
<keyword evidence="7 17" id="KW-0732">Signal</keyword>
<sequence>MANSIWLVVFALSMKFLLTNAGVSTHDPFYCYSEDPIRPQVGMFSTITSYETNRGRNSVDPNVSSCTPSKFWFVSRHGTRLQSRSELENIFAHNQRLHRDILSNYDAGRTSLCAADVALLRNWRFDPNITLEMEQVLTVAGWNEFQELAQRYQAAFPTLLPRAYARHDYLFRTTHTARTLGSMRAFADGLFGHNGYQQVIFENVPNPDTLLRPHDFCQLLNEVREDTTEPQAFINGPEYQQMLSEVSVKLGFHGSRHLSSNDVDILNNICKFEQIWNLNATSPMCAGFSVANYEVLEYYDDLFFYYRYGYGHPDFRTLYENIYCYAMQDLLTFILSDDPNDYKAKLYGGHTATVQMLVVTLGLFEDDEHLTRHNFARQTFRQWKTSVHAAMGTNLVVVKYDCGANEDNDILFLHSEVPLQIPGCQSNGICKQSFLMERFGRFLNANCAETYCRNS</sequence>
<dbReference type="OrthoDB" id="6509975at2759"/>
<dbReference type="Proteomes" id="UP001151699">
    <property type="component" value="Chromosome B"/>
</dbReference>
<comment type="catalytic activity">
    <reaction evidence="15">
        <text>(2R)-2,3-bisphosphoglycerate + H2O = (2R)-2-phosphoglycerate + phosphate</text>
        <dbReference type="Rhea" id="RHEA:27381"/>
        <dbReference type="ChEBI" id="CHEBI:15377"/>
        <dbReference type="ChEBI" id="CHEBI:43474"/>
        <dbReference type="ChEBI" id="CHEBI:58248"/>
        <dbReference type="ChEBI" id="CHEBI:58289"/>
        <dbReference type="EC" id="3.1.3.80"/>
    </reaction>
    <physiologicalReaction direction="left-to-right" evidence="15">
        <dbReference type="Rhea" id="RHEA:27382"/>
    </physiologicalReaction>
</comment>
<evidence type="ECO:0000256" key="6">
    <source>
        <dbReference type="ARBA" id="ARBA00022475"/>
    </source>
</evidence>
<accession>A0A9Q0N6S9</accession>
<dbReference type="EMBL" id="WJQU01000002">
    <property type="protein sequence ID" value="KAJ6644598.1"/>
    <property type="molecule type" value="Genomic_DNA"/>
</dbReference>
<feature type="disulfide bond" evidence="16">
    <location>
        <begin position="66"/>
        <end position="402"/>
    </location>
</feature>
<evidence type="ECO:0000313" key="19">
    <source>
        <dbReference type="Proteomes" id="UP001151699"/>
    </source>
</evidence>
<comment type="subcellular location">
    <subcellularLocation>
        <location evidence="1">Cell membrane</location>
    </subcellularLocation>
</comment>
<keyword evidence="8" id="KW-0378">Hydrolase</keyword>
<evidence type="ECO:0000256" key="3">
    <source>
        <dbReference type="ARBA" id="ARBA00012976"/>
    </source>
</evidence>
<dbReference type="Pfam" id="PF00328">
    <property type="entry name" value="His_Phos_2"/>
    <property type="match status" value="1"/>
</dbReference>
<dbReference type="EC" id="3.1.3.62" evidence="4"/>
<dbReference type="AlphaFoldDB" id="A0A9Q0N6S9"/>
<evidence type="ECO:0000256" key="9">
    <source>
        <dbReference type="ARBA" id="ARBA00023136"/>
    </source>
</evidence>
<evidence type="ECO:0000256" key="16">
    <source>
        <dbReference type="PIRSR" id="PIRSR000894-2"/>
    </source>
</evidence>
<evidence type="ECO:0000256" key="17">
    <source>
        <dbReference type="SAM" id="SignalP"/>
    </source>
</evidence>
<dbReference type="GO" id="GO:0052745">
    <property type="term" value="F:inositol phosphate phosphatase activity"/>
    <property type="evidence" value="ECO:0007669"/>
    <property type="project" value="TreeGrafter"/>
</dbReference>
<reference evidence="18" key="1">
    <citation type="submission" date="2022-07" db="EMBL/GenBank/DDBJ databases">
        <authorList>
            <person name="Trinca V."/>
            <person name="Uliana J.V.C."/>
            <person name="Torres T.T."/>
            <person name="Ward R.J."/>
            <person name="Monesi N."/>
        </authorList>
    </citation>
    <scope>NUCLEOTIDE SEQUENCE</scope>
    <source>
        <strain evidence="18">HSMRA1968</strain>
        <tissue evidence="18">Whole embryos</tissue>
    </source>
</reference>
<dbReference type="InterPro" id="IPR016274">
    <property type="entry name" value="Histidine_acid_Pase_euk"/>
</dbReference>
<dbReference type="GO" id="GO:0005886">
    <property type="term" value="C:plasma membrane"/>
    <property type="evidence" value="ECO:0007669"/>
    <property type="project" value="UniProtKB-SubCell"/>
</dbReference>
<evidence type="ECO:0000256" key="13">
    <source>
        <dbReference type="ARBA" id="ARBA00043671"/>
    </source>
</evidence>
<protein>
    <recommendedName>
        <fullName evidence="5">Multiple inositol polyphosphate phosphatase 1</fullName>
        <ecNumber evidence="4">3.1.3.62</ecNumber>
        <ecNumber evidence="3">3.1.3.80</ecNumber>
    </recommendedName>
    <alternativeName>
        <fullName evidence="11">2,3-bisphosphoglycerate 3-phosphatase</fullName>
    </alternativeName>
</protein>
<evidence type="ECO:0000256" key="1">
    <source>
        <dbReference type="ARBA" id="ARBA00004236"/>
    </source>
</evidence>
<dbReference type="GO" id="GO:0034417">
    <property type="term" value="F:bisphosphoglycerate 3-phosphatase activity"/>
    <property type="evidence" value="ECO:0007669"/>
    <property type="project" value="UniProtKB-EC"/>
</dbReference>
<evidence type="ECO:0000256" key="12">
    <source>
        <dbReference type="ARBA" id="ARBA00043668"/>
    </source>
</evidence>
<keyword evidence="16" id="KW-1015">Disulfide bond</keyword>
<comment type="catalytic activity">
    <reaction evidence="13">
        <text>1D-myo-inositol 1,2,4,5,6-pentakisphosphate + H2O = 1D-myo-inositol 1,2,5,6-tetrakisphosphate + phosphate</text>
        <dbReference type="Rhea" id="RHEA:77115"/>
        <dbReference type="ChEBI" id="CHEBI:15377"/>
        <dbReference type="ChEBI" id="CHEBI:43474"/>
        <dbReference type="ChEBI" id="CHEBI:57798"/>
        <dbReference type="ChEBI" id="CHEBI:195535"/>
        <dbReference type="EC" id="3.1.3.62"/>
    </reaction>
    <physiologicalReaction direction="left-to-right" evidence="13">
        <dbReference type="Rhea" id="RHEA:77116"/>
    </physiologicalReaction>
</comment>
<evidence type="ECO:0000313" key="18">
    <source>
        <dbReference type="EMBL" id="KAJ6644598.1"/>
    </source>
</evidence>
<evidence type="ECO:0000256" key="11">
    <source>
        <dbReference type="ARBA" id="ARBA00031642"/>
    </source>
</evidence>
<evidence type="ECO:0000256" key="2">
    <source>
        <dbReference type="ARBA" id="ARBA00008422"/>
    </source>
</evidence>
<evidence type="ECO:0000256" key="15">
    <source>
        <dbReference type="ARBA" id="ARBA00043832"/>
    </source>
</evidence>
<keyword evidence="6" id="KW-1003">Cell membrane</keyword>
<dbReference type="PIRSF" id="PIRSF000894">
    <property type="entry name" value="Acid_phosphatase"/>
    <property type="match status" value="1"/>
</dbReference>
<evidence type="ECO:0000256" key="8">
    <source>
        <dbReference type="ARBA" id="ARBA00022801"/>
    </source>
</evidence>
<feature type="signal peptide" evidence="17">
    <location>
        <begin position="1"/>
        <end position="21"/>
    </location>
</feature>
<dbReference type="Gene3D" id="3.40.50.1240">
    <property type="entry name" value="Phosphoglycerate mutase-like"/>
    <property type="match status" value="1"/>
</dbReference>
<dbReference type="CDD" id="cd07061">
    <property type="entry name" value="HP_HAP_like"/>
    <property type="match status" value="1"/>
</dbReference>